<keyword evidence="2" id="KW-0479">Metal-binding</keyword>
<dbReference type="GO" id="GO:0005634">
    <property type="term" value="C:nucleus"/>
    <property type="evidence" value="ECO:0007669"/>
    <property type="project" value="TreeGrafter"/>
</dbReference>
<evidence type="ECO:0000256" key="5">
    <source>
        <dbReference type="ARBA" id="ARBA00023015"/>
    </source>
</evidence>
<evidence type="ECO:0000313" key="9">
    <source>
        <dbReference type="EMBL" id="SPC82525.1"/>
    </source>
</evidence>
<evidence type="ECO:0000259" key="8">
    <source>
        <dbReference type="Pfam" id="PF09733"/>
    </source>
</evidence>
<keyword evidence="3" id="KW-0863">Zinc-finger</keyword>
<feature type="compositionally biased region" description="Acidic residues" evidence="7">
    <location>
        <begin position="220"/>
        <end position="231"/>
    </location>
</feature>
<reference evidence="9" key="1">
    <citation type="submission" date="2018-02" db="EMBL/GenBank/DDBJ databases">
        <authorList>
            <person name="Cohen D.B."/>
            <person name="Kent A.D."/>
        </authorList>
    </citation>
    <scope>NUCLEOTIDE SEQUENCE</scope>
</reference>
<keyword evidence="6" id="KW-0804">Transcription</keyword>
<organism evidence="9">
    <name type="scientific">Fagus sylvatica</name>
    <name type="common">Beechnut</name>
    <dbReference type="NCBI Taxonomy" id="28930"/>
    <lineage>
        <taxon>Eukaryota</taxon>
        <taxon>Viridiplantae</taxon>
        <taxon>Streptophyta</taxon>
        <taxon>Embryophyta</taxon>
        <taxon>Tracheophyta</taxon>
        <taxon>Spermatophyta</taxon>
        <taxon>Magnoliopsida</taxon>
        <taxon>eudicotyledons</taxon>
        <taxon>Gunneridae</taxon>
        <taxon>Pentapetalae</taxon>
        <taxon>rosids</taxon>
        <taxon>fabids</taxon>
        <taxon>Fagales</taxon>
        <taxon>Fagaceae</taxon>
        <taxon>Fagus</taxon>
    </lineage>
</organism>
<sequence>MADITGFKASNPWCWKSIMNLEDAHSSKGDKARFSGGNDLQNASVGAAECIKLVSSIFNVAGISSATPQSYADPDCVQSIPGNNLAPSTMLAFAKTRKLSIERSDPRNCALLRKRQFFHSHRAQVGTLNLHIFWLTCVTDDFTILLGSGTASLPMARPNIIMISILVMSPLGFFSSFGGLRQGDLLSSFLFVLAFGSLEGWLQELQREPMQPEQVLSERDSEDEVDDDVADFEDRREDYPPPLSGIDKDSL</sequence>
<evidence type="ECO:0000256" key="3">
    <source>
        <dbReference type="ARBA" id="ARBA00022771"/>
    </source>
</evidence>
<accession>A0A2N9F600</accession>
<comment type="similarity">
    <text evidence="1">Belongs to the VEFS (VRN2-EMF2-FIS2-SU(Z)12) family.</text>
</comment>
<dbReference type="PANTHER" id="PTHR22597">
    <property type="entry name" value="POLYCOMB GROUP PROTEIN"/>
    <property type="match status" value="1"/>
</dbReference>
<feature type="region of interest" description="Disordered" evidence="7">
    <location>
        <begin position="209"/>
        <end position="251"/>
    </location>
</feature>
<dbReference type="GO" id="GO:0031490">
    <property type="term" value="F:chromatin DNA binding"/>
    <property type="evidence" value="ECO:0007669"/>
    <property type="project" value="TreeGrafter"/>
</dbReference>
<feature type="domain" description="Polycomb protein VEFS-Box" evidence="8">
    <location>
        <begin position="208"/>
        <end position="236"/>
    </location>
</feature>
<proteinExistence type="inferred from homology"/>
<evidence type="ECO:0000256" key="2">
    <source>
        <dbReference type="ARBA" id="ARBA00022723"/>
    </source>
</evidence>
<dbReference type="Pfam" id="PF09733">
    <property type="entry name" value="VEFS-Box"/>
    <property type="match status" value="1"/>
</dbReference>
<evidence type="ECO:0000256" key="1">
    <source>
        <dbReference type="ARBA" id="ARBA00007416"/>
    </source>
</evidence>
<protein>
    <recommendedName>
        <fullName evidence="8">Polycomb protein VEFS-Box domain-containing protein</fullName>
    </recommendedName>
</protein>
<evidence type="ECO:0000256" key="4">
    <source>
        <dbReference type="ARBA" id="ARBA00022833"/>
    </source>
</evidence>
<dbReference type="PANTHER" id="PTHR22597:SF22">
    <property type="entry name" value="POLYCOMB GROUP PROTEIN EMBRYONIC FLOWER 2-RELATED"/>
    <property type="match status" value="1"/>
</dbReference>
<dbReference type="EMBL" id="OIVN01000585">
    <property type="protein sequence ID" value="SPC82525.1"/>
    <property type="molecule type" value="Genomic_DNA"/>
</dbReference>
<name>A0A2N9F600_FAGSY</name>
<gene>
    <name evidence="9" type="ORF">FSB_LOCUS10407</name>
</gene>
<keyword evidence="4" id="KW-0862">Zinc</keyword>
<dbReference type="InterPro" id="IPR019135">
    <property type="entry name" value="Polycomb_protein_VEFS-Box"/>
</dbReference>
<keyword evidence="5" id="KW-0805">Transcription regulation</keyword>
<evidence type="ECO:0000256" key="7">
    <source>
        <dbReference type="SAM" id="MobiDB-lite"/>
    </source>
</evidence>
<evidence type="ECO:0000256" key="6">
    <source>
        <dbReference type="ARBA" id="ARBA00023163"/>
    </source>
</evidence>
<dbReference type="AlphaFoldDB" id="A0A2N9F600"/>